<comment type="function">
    <text evidence="4">Dirigent proteins impart stereoselectivity on the phenoxy radical-coupling reaction, yielding optically active lignans from two molecules of coniferyl alcohol in the biosynthesis of lignans, flavonolignans, and alkaloids and thus plays a central role in plant secondary metabolism.</text>
</comment>
<comment type="subcellular location">
    <subcellularLocation>
        <location evidence="4">Secreted</location>
        <location evidence="4">Extracellular space</location>
        <location evidence="4">Apoplast</location>
    </subcellularLocation>
</comment>
<dbReference type="GO" id="GO:0009699">
    <property type="term" value="P:phenylpropanoid biosynthetic process"/>
    <property type="evidence" value="ECO:0007669"/>
    <property type="project" value="UniProtKB-ARBA"/>
</dbReference>
<reference evidence="5 6" key="1">
    <citation type="journal article" date="2015" name="Proc. Natl. Acad. Sci. U.S.A.">
        <title>The resurrection genome of Boea hygrometrica: A blueprint for survival of dehydration.</title>
        <authorList>
            <person name="Xiao L."/>
            <person name="Yang G."/>
            <person name="Zhang L."/>
            <person name="Yang X."/>
            <person name="Zhao S."/>
            <person name="Ji Z."/>
            <person name="Zhou Q."/>
            <person name="Hu M."/>
            <person name="Wang Y."/>
            <person name="Chen M."/>
            <person name="Xu Y."/>
            <person name="Jin H."/>
            <person name="Xiao X."/>
            <person name="Hu G."/>
            <person name="Bao F."/>
            <person name="Hu Y."/>
            <person name="Wan P."/>
            <person name="Li L."/>
            <person name="Deng X."/>
            <person name="Kuang T."/>
            <person name="Xiang C."/>
            <person name="Zhu J.K."/>
            <person name="Oliver M.J."/>
            <person name="He Y."/>
        </authorList>
    </citation>
    <scope>NUCLEOTIDE SEQUENCE [LARGE SCALE GENOMIC DNA]</scope>
    <source>
        <strain evidence="6">cv. XS01</strain>
    </source>
</reference>
<keyword evidence="6" id="KW-1185">Reference proteome</keyword>
<evidence type="ECO:0000313" key="5">
    <source>
        <dbReference type="EMBL" id="KZV41113.1"/>
    </source>
</evidence>
<gene>
    <name evidence="5" type="ORF">F511_09309</name>
</gene>
<evidence type="ECO:0000256" key="4">
    <source>
        <dbReference type="RuleBase" id="RU363099"/>
    </source>
</evidence>
<comment type="subunit">
    <text evidence="2 4">Homodimer.</text>
</comment>
<dbReference type="GO" id="GO:0048046">
    <property type="term" value="C:apoplast"/>
    <property type="evidence" value="ECO:0007669"/>
    <property type="project" value="UniProtKB-SubCell"/>
</dbReference>
<comment type="similarity">
    <text evidence="1 4">Belongs to the plant dirigent protein family.</text>
</comment>
<proteinExistence type="inferred from homology"/>
<evidence type="ECO:0000256" key="2">
    <source>
        <dbReference type="ARBA" id="ARBA00011738"/>
    </source>
</evidence>
<dbReference type="PANTHER" id="PTHR21495">
    <property type="entry name" value="NUCLEOPORIN-RELATED"/>
    <property type="match status" value="1"/>
</dbReference>
<dbReference type="Pfam" id="PF03018">
    <property type="entry name" value="Dirigent"/>
    <property type="match status" value="1"/>
</dbReference>
<evidence type="ECO:0000256" key="3">
    <source>
        <dbReference type="ARBA" id="ARBA00022525"/>
    </source>
</evidence>
<protein>
    <recommendedName>
        <fullName evidence="4">Dirigent protein</fullName>
    </recommendedName>
</protein>
<accession>A0A2Z7C9K1</accession>
<dbReference type="InterPro" id="IPR044859">
    <property type="entry name" value="Allene_oxi_cyc_Dirigent"/>
</dbReference>
<dbReference type="Proteomes" id="UP000250235">
    <property type="component" value="Unassembled WGS sequence"/>
</dbReference>
<dbReference type="AlphaFoldDB" id="A0A2Z7C9K1"/>
<sequence>MVGRAQGIYSLASLEEVGLLMTFNFVFTDGKFNGSTLNVLGHNPVFHKYREMPIVGGSGAFRLARGIATARTVSFNATTTDAVAEYHVTAMHY</sequence>
<dbReference type="OrthoDB" id="1864232at2759"/>
<evidence type="ECO:0000313" key="6">
    <source>
        <dbReference type="Proteomes" id="UP000250235"/>
    </source>
</evidence>
<keyword evidence="3 4" id="KW-0964">Secreted</keyword>
<name>A0A2Z7C9K1_9LAMI</name>
<dbReference type="EMBL" id="KQ999837">
    <property type="protein sequence ID" value="KZV41113.1"/>
    <property type="molecule type" value="Genomic_DNA"/>
</dbReference>
<dbReference type="InterPro" id="IPR004265">
    <property type="entry name" value="Dirigent"/>
</dbReference>
<evidence type="ECO:0000256" key="1">
    <source>
        <dbReference type="ARBA" id="ARBA00010746"/>
    </source>
</evidence>
<organism evidence="5 6">
    <name type="scientific">Dorcoceras hygrometricum</name>
    <dbReference type="NCBI Taxonomy" id="472368"/>
    <lineage>
        <taxon>Eukaryota</taxon>
        <taxon>Viridiplantae</taxon>
        <taxon>Streptophyta</taxon>
        <taxon>Embryophyta</taxon>
        <taxon>Tracheophyta</taxon>
        <taxon>Spermatophyta</taxon>
        <taxon>Magnoliopsida</taxon>
        <taxon>eudicotyledons</taxon>
        <taxon>Gunneridae</taxon>
        <taxon>Pentapetalae</taxon>
        <taxon>asterids</taxon>
        <taxon>lamiids</taxon>
        <taxon>Lamiales</taxon>
        <taxon>Gesneriaceae</taxon>
        <taxon>Didymocarpoideae</taxon>
        <taxon>Trichosporeae</taxon>
        <taxon>Loxocarpinae</taxon>
        <taxon>Dorcoceras</taxon>
    </lineage>
</organism>
<keyword evidence="4" id="KW-0052">Apoplast</keyword>
<dbReference type="Gene3D" id="2.40.480.10">
    <property type="entry name" value="Allene oxide cyclase-like"/>
    <property type="match status" value="1"/>
</dbReference>